<organism evidence="2 3">
    <name type="scientific">Streptomyces actuosus</name>
    <dbReference type="NCBI Taxonomy" id="1885"/>
    <lineage>
        <taxon>Bacteria</taxon>
        <taxon>Bacillati</taxon>
        <taxon>Actinomycetota</taxon>
        <taxon>Actinomycetes</taxon>
        <taxon>Kitasatosporales</taxon>
        <taxon>Streptomycetaceae</taxon>
        <taxon>Streptomyces</taxon>
    </lineage>
</organism>
<dbReference type="PANTHER" id="PTHR34853">
    <property type="match status" value="1"/>
</dbReference>
<feature type="signal peptide" evidence="1">
    <location>
        <begin position="1"/>
        <end position="27"/>
    </location>
</feature>
<dbReference type="Gene3D" id="1.10.260.130">
    <property type="match status" value="1"/>
</dbReference>
<dbReference type="InterPro" id="IPR005152">
    <property type="entry name" value="Lipase_secreted"/>
</dbReference>
<evidence type="ECO:0000313" key="3">
    <source>
        <dbReference type="Proteomes" id="UP000788262"/>
    </source>
</evidence>
<evidence type="ECO:0000313" key="2">
    <source>
        <dbReference type="EMBL" id="MBN0048669.1"/>
    </source>
</evidence>
<keyword evidence="1" id="KW-0732">Signal</keyword>
<dbReference type="SUPFAM" id="SSF53474">
    <property type="entry name" value="alpha/beta-Hydrolases"/>
    <property type="match status" value="1"/>
</dbReference>
<sequence length="437" mass="44438">MSHRTRKSSPRRAALLGVAAVVGGAFALPATAAADPVTQCAAADSAIYRPPGSVTTAPGTVLACRAVDSLPMVVGAPAYHAWKALYASTDGHDNPSAVAGTVIVPDAPWKGAGERPLVAFAPGTLGIGPQCAFSKQLSGAYQDAYEGPNITALLRAGFAVAATDGAGYLDGQVHPYVSGPDAGHAVLDMVRAAARVPGSGVSPRAQVGIWGYSEGGAGSLWAAQLARSYAPELNVVGVASGGAPTDLKAAAANLDGSLFAGFLVDALIGLSATHPDMPFDGILGDAGRRAVRDAKTLCAVGTVARFAGTRVEQLTADHLSLAQMYALSGPDGTTWSEVAEESRLGVGVGRPGSGARYEVGFPVLEYHGLLDEVIPVGSVTVTRNAYCAMGIPVEWKAYGADHLLGDARAVNDAVAWLGDRFAHRTVSAPSCRAGNDG</sequence>
<dbReference type="InterPro" id="IPR006311">
    <property type="entry name" value="TAT_signal"/>
</dbReference>
<dbReference type="EMBL" id="JAFFZS010000044">
    <property type="protein sequence ID" value="MBN0048669.1"/>
    <property type="molecule type" value="Genomic_DNA"/>
</dbReference>
<gene>
    <name evidence="2" type="ORF">JS756_32180</name>
</gene>
<dbReference type="Proteomes" id="UP000788262">
    <property type="component" value="Unassembled WGS sequence"/>
</dbReference>
<evidence type="ECO:0000256" key="1">
    <source>
        <dbReference type="SAM" id="SignalP"/>
    </source>
</evidence>
<dbReference type="PIRSF" id="PIRSF029171">
    <property type="entry name" value="Esterase_LipA"/>
    <property type="match status" value="1"/>
</dbReference>
<dbReference type="RefSeq" id="WP_205386799.1">
    <property type="nucleotide sequence ID" value="NZ_JAFFZS010000044.1"/>
</dbReference>
<dbReference type="PROSITE" id="PS51318">
    <property type="entry name" value="TAT"/>
    <property type="match status" value="1"/>
</dbReference>
<reference evidence="2 3" key="1">
    <citation type="submission" date="2021-02" db="EMBL/GenBank/DDBJ databases">
        <title>Whole genome sequencing of Streptomyces actuosus VRA1.</title>
        <authorList>
            <person name="Sen G."/>
            <person name="Sen A."/>
        </authorList>
    </citation>
    <scope>NUCLEOTIDE SEQUENCE [LARGE SCALE GENOMIC DNA]</scope>
    <source>
        <strain evidence="2 3">VRA1</strain>
    </source>
</reference>
<dbReference type="Gene3D" id="3.40.50.1820">
    <property type="entry name" value="alpha/beta hydrolase"/>
    <property type="match status" value="1"/>
</dbReference>
<feature type="chain" id="PRO_5045561668" evidence="1">
    <location>
        <begin position="28"/>
        <end position="437"/>
    </location>
</feature>
<keyword evidence="3" id="KW-1185">Reference proteome</keyword>
<proteinExistence type="predicted"/>
<name>A0ABS2VZV2_STRAS</name>
<dbReference type="PANTHER" id="PTHR34853:SF1">
    <property type="entry name" value="LIPASE 5"/>
    <property type="match status" value="1"/>
</dbReference>
<accession>A0ABS2VZV2</accession>
<protein>
    <submittedName>
        <fullName evidence="2">Triacylglycerol lipase</fullName>
    </submittedName>
</protein>
<dbReference type="Pfam" id="PF03583">
    <property type="entry name" value="LIP"/>
    <property type="match status" value="1"/>
</dbReference>
<dbReference type="InterPro" id="IPR029058">
    <property type="entry name" value="AB_hydrolase_fold"/>
</dbReference>
<comment type="caution">
    <text evidence="2">The sequence shown here is derived from an EMBL/GenBank/DDBJ whole genome shotgun (WGS) entry which is preliminary data.</text>
</comment>